<comment type="similarity">
    <text evidence="6">Belongs to the ABC-2 integral membrane protein family.</text>
</comment>
<evidence type="ECO:0000259" key="7">
    <source>
        <dbReference type="PROSITE" id="PS51012"/>
    </source>
</evidence>
<dbReference type="InterPro" id="IPR000412">
    <property type="entry name" value="ABC_2_transport"/>
</dbReference>
<dbReference type="PIRSF" id="PIRSF006648">
    <property type="entry name" value="DrrB"/>
    <property type="match status" value="1"/>
</dbReference>
<evidence type="ECO:0000256" key="1">
    <source>
        <dbReference type="ARBA" id="ARBA00004141"/>
    </source>
</evidence>
<dbReference type="InterPro" id="IPR047817">
    <property type="entry name" value="ABC2_TM_bact-type"/>
</dbReference>
<feature type="transmembrane region" description="Helical" evidence="6">
    <location>
        <begin position="256"/>
        <end position="277"/>
    </location>
</feature>
<dbReference type="Proteomes" id="UP000319516">
    <property type="component" value="Unassembled WGS sequence"/>
</dbReference>
<feature type="transmembrane region" description="Helical" evidence="6">
    <location>
        <begin position="85"/>
        <end position="108"/>
    </location>
</feature>
<proteinExistence type="inferred from homology"/>
<evidence type="ECO:0000313" key="9">
    <source>
        <dbReference type="Proteomes" id="UP000319516"/>
    </source>
</evidence>
<evidence type="ECO:0000313" key="8">
    <source>
        <dbReference type="EMBL" id="TQL50647.1"/>
    </source>
</evidence>
<dbReference type="GO" id="GO:0140359">
    <property type="term" value="F:ABC-type transporter activity"/>
    <property type="evidence" value="ECO:0007669"/>
    <property type="project" value="InterPro"/>
</dbReference>
<keyword evidence="5" id="KW-0046">Antibiotic resistance</keyword>
<keyword evidence="6" id="KW-1003">Cell membrane</keyword>
<feature type="domain" description="ABC transmembrane type-2" evidence="7">
    <location>
        <begin position="49"/>
        <end position="284"/>
    </location>
</feature>
<dbReference type="GO" id="GO:0043190">
    <property type="term" value="C:ATP-binding cassette (ABC) transporter complex"/>
    <property type="evidence" value="ECO:0007669"/>
    <property type="project" value="InterPro"/>
</dbReference>
<dbReference type="EMBL" id="VFOP01000001">
    <property type="protein sequence ID" value="TQL50647.1"/>
    <property type="molecule type" value="Genomic_DNA"/>
</dbReference>
<comment type="caution">
    <text evidence="8">The sequence shown here is derived from an EMBL/GenBank/DDBJ whole genome shotgun (WGS) entry which is preliminary data.</text>
</comment>
<keyword evidence="6" id="KW-0813">Transport</keyword>
<keyword evidence="2 6" id="KW-0812">Transmembrane</keyword>
<reference evidence="8 9" key="1">
    <citation type="submission" date="2019-06" db="EMBL/GenBank/DDBJ databases">
        <title>Sequencing the genomes of 1000 actinobacteria strains.</title>
        <authorList>
            <person name="Klenk H.-P."/>
        </authorList>
    </citation>
    <scope>NUCLEOTIDE SEQUENCE [LARGE SCALE GENOMIC DNA]</scope>
    <source>
        <strain evidence="8 9">DSM 12335</strain>
    </source>
</reference>
<dbReference type="AlphaFoldDB" id="A0A542YRG8"/>
<dbReference type="InterPro" id="IPR013525">
    <property type="entry name" value="ABC2_TM"/>
</dbReference>
<evidence type="ECO:0000256" key="4">
    <source>
        <dbReference type="ARBA" id="ARBA00023136"/>
    </source>
</evidence>
<evidence type="ECO:0000256" key="6">
    <source>
        <dbReference type="RuleBase" id="RU361157"/>
    </source>
</evidence>
<dbReference type="GO" id="GO:0046677">
    <property type="term" value="P:response to antibiotic"/>
    <property type="evidence" value="ECO:0007669"/>
    <property type="project" value="UniProtKB-KW"/>
</dbReference>
<feature type="transmembrane region" description="Helical" evidence="6">
    <location>
        <begin position="207"/>
        <end position="229"/>
    </location>
</feature>
<dbReference type="PANTHER" id="PTHR43229:SF2">
    <property type="entry name" value="NODULATION PROTEIN J"/>
    <property type="match status" value="1"/>
</dbReference>
<dbReference type="InterPro" id="IPR051784">
    <property type="entry name" value="Nod_factor_ABC_transporter"/>
</dbReference>
<dbReference type="PROSITE" id="PS51012">
    <property type="entry name" value="ABC_TM2"/>
    <property type="match status" value="1"/>
</dbReference>
<keyword evidence="9" id="KW-1185">Reference proteome</keyword>
<feature type="transmembrane region" description="Helical" evidence="6">
    <location>
        <begin position="141"/>
        <end position="160"/>
    </location>
</feature>
<feature type="transmembrane region" description="Helical" evidence="6">
    <location>
        <begin position="166"/>
        <end position="187"/>
    </location>
</feature>
<evidence type="ECO:0000256" key="2">
    <source>
        <dbReference type="ARBA" id="ARBA00022692"/>
    </source>
</evidence>
<organism evidence="8 9">
    <name type="scientific">Ornithinicoccus hortensis</name>
    <dbReference type="NCBI Taxonomy" id="82346"/>
    <lineage>
        <taxon>Bacteria</taxon>
        <taxon>Bacillati</taxon>
        <taxon>Actinomycetota</taxon>
        <taxon>Actinomycetes</taxon>
        <taxon>Micrococcales</taxon>
        <taxon>Intrasporangiaceae</taxon>
        <taxon>Ornithinicoccus</taxon>
    </lineage>
</organism>
<name>A0A542YRG8_9MICO</name>
<protein>
    <recommendedName>
        <fullName evidence="6">Transport permease protein</fullName>
    </recommendedName>
</protein>
<sequence length="287" mass="31508">MTDSLQDLQRLAASGRVPPPEVMAARARRWGWWYYVEYWLRTAKAWAVSIVGYMIGEPLLYLIALGLGLGSLVDSGVGTVDGVSYLVFVAPALLVSTVVMSTGAELTYPVMAGFKWDRLYYGPHATAVTPAQIATGQFVGVMLRFVVQAVIFWLFLLGFGAVPRGWLVSLLVVPIAVLSAAAFGAPLQAYAATLKDEGYQFAFIQRFVIMPMFLFAGTFFPLATMPGYLQWIGWISPVWHGTELARLVTYGATEPGWLTVVHLLVLSGMTIAGLVWARRVYTRRLGS</sequence>
<comment type="subcellular location">
    <subcellularLocation>
        <location evidence="6">Cell membrane</location>
        <topology evidence="6">Multi-pass membrane protein</topology>
    </subcellularLocation>
    <subcellularLocation>
        <location evidence="1">Membrane</location>
        <topology evidence="1">Multi-pass membrane protein</topology>
    </subcellularLocation>
</comment>
<keyword evidence="4 6" id="KW-0472">Membrane</keyword>
<accession>A0A542YRG8</accession>
<feature type="transmembrane region" description="Helical" evidence="6">
    <location>
        <begin position="50"/>
        <end position="73"/>
    </location>
</feature>
<dbReference type="RefSeq" id="WP_228393072.1">
    <property type="nucleotide sequence ID" value="NZ_BAAAIK010000002.1"/>
</dbReference>
<dbReference type="Pfam" id="PF01061">
    <property type="entry name" value="ABC2_membrane"/>
    <property type="match status" value="1"/>
</dbReference>
<dbReference type="PANTHER" id="PTHR43229">
    <property type="entry name" value="NODULATION PROTEIN J"/>
    <property type="match status" value="1"/>
</dbReference>
<evidence type="ECO:0000256" key="5">
    <source>
        <dbReference type="ARBA" id="ARBA00023251"/>
    </source>
</evidence>
<gene>
    <name evidence="8" type="ORF">FB467_1760</name>
</gene>
<dbReference type="PRINTS" id="PR00164">
    <property type="entry name" value="ABC2TRNSPORT"/>
</dbReference>
<evidence type="ECO:0000256" key="3">
    <source>
        <dbReference type="ARBA" id="ARBA00022989"/>
    </source>
</evidence>
<keyword evidence="3 6" id="KW-1133">Transmembrane helix</keyword>